<dbReference type="RefSeq" id="WP_342676156.1">
    <property type="nucleotide sequence ID" value="NZ_JBCGCU010000002.1"/>
</dbReference>
<feature type="domain" description="HTH tetR-type" evidence="6">
    <location>
        <begin position="10"/>
        <end position="70"/>
    </location>
</feature>
<name>A0ABU9MSZ0_9GAMM</name>
<keyword evidence="1" id="KW-0678">Repressor</keyword>
<dbReference type="PROSITE" id="PS50977">
    <property type="entry name" value="HTH_TETR_2"/>
    <property type="match status" value="1"/>
</dbReference>
<evidence type="ECO:0000313" key="8">
    <source>
        <dbReference type="Proteomes" id="UP001447008"/>
    </source>
</evidence>
<sequence>MARRSKADAEQTRTAILDAAEQLFFDHGVSCTTLAHIAAAAGVTRGAIYWHFANKNDLFNAMLERIRLPFRMMLSELQQANEQSTLAQVKDVICRSMLLVEQEPQYYRVLTVVFHRCEYVEELNPVVAQQKELNQEVIATLTLAFNRALDNGELNPNIRPEDAAISLNALFVGLLSQYLQHPGCMNLTKQVEPLLDTLFVGLKKPD</sequence>
<dbReference type="PRINTS" id="PR00455">
    <property type="entry name" value="HTHTETR"/>
</dbReference>
<dbReference type="PROSITE" id="PS01081">
    <property type="entry name" value="HTH_TETR_1"/>
    <property type="match status" value="1"/>
</dbReference>
<dbReference type="SUPFAM" id="SSF48498">
    <property type="entry name" value="Tetracyclin repressor-like, C-terminal domain"/>
    <property type="match status" value="1"/>
</dbReference>
<accession>A0ABU9MSZ0</accession>
<feature type="DNA-binding region" description="H-T-H motif" evidence="5">
    <location>
        <begin position="33"/>
        <end position="52"/>
    </location>
</feature>
<protein>
    <submittedName>
        <fullName evidence="7">TetR family transcriptional regulator</fullName>
    </submittedName>
</protein>
<dbReference type="InterPro" id="IPR013572">
    <property type="entry name" value="Tscrpt_reg_MAATS_C"/>
</dbReference>
<dbReference type="Gene3D" id="1.10.357.10">
    <property type="entry name" value="Tetracycline Repressor, domain 2"/>
    <property type="match status" value="1"/>
</dbReference>
<evidence type="ECO:0000256" key="4">
    <source>
        <dbReference type="ARBA" id="ARBA00023163"/>
    </source>
</evidence>
<keyword evidence="8" id="KW-1185">Reference proteome</keyword>
<dbReference type="InterPro" id="IPR050109">
    <property type="entry name" value="HTH-type_TetR-like_transc_reg"/>
</dbReference>
<gene>
    <name evidence="7" type="ORF">WCN91_03025</name>
</gene>
<evidence type="ECO:0000256" key="2">
    <source>
        <dbReference type="ARBA" id="ARBA00023015"/>
    </source>
</evidence>
<dbReference type="EMBL" id="JBCGCU010000002">
    <property type="protein sequence ID" value="MEM0514419.1"/>
    <property type="molecule type" value="Genomic_DNA"/>
</dbReference>
<organism evidence="7 8">
    <name type="scientific">Pseudoalteromonas qingdaonensis</name>
    <dbReference type="NCBI Taxonomy" id="3131913"/>
    <lineage>
        <taxon>Bacteria</taxon>
        <taxon>Pseudomonadati</taxon>
        <taxon>Pseudomonadota</taxon>
        <taxon>Gammaproteobacteria</taxon>
        <taxon>Alteromonadales</taxon>
        <taxon>Pseudoalteromonadaceae</taxon>
        <taxon>Pseudoalteromonas</taxon>
    </lineage>
</organism>
<comment type="caution">
    <text evidence="7">The sequence shown here is derived from an EMBL/GenBank/DDBJ whole genome shotgun (WGS) entry which is preliminary data.</text>
</comment>
<dbReference type="InterPro" id="IPR009057">
    <property type="entry name" value="Homeodomain-like_sf"/>
</dbReference>
<dbReference type="Proteomes" id="UP001447008">
    <property type="component" value="Unassembled WGS sequence"/>
</dbReference>
<reference evidence="7 8" key="1">
    <citation type="submission" date="2024-03" db="EMBL/GenBank/DDBJ databases">
        <title>Pseudoalteromonas qingdaonensis sp. nov., isolated from the intestines of marine benthic organisms.</title>
        <authorList>
            <person name="Lin X."/>
            <person name="Fang S."/>
            <person name="Hu X."/>
        </authorList>
    </citation>
    <scope>NUCLEOTIDE SEQUENCE [LARGE SCALE GENOMIC DNA]</scope>
    <source>
        <strain evidence="7 8">YIC-827</strain>
    </source>
</reference>
<dbReference type="Pfam" id="PF08361">
    <property type="entry name" value="TetR_C_2"/>
    <property type="match status" value="1"/>
</dbReference>
<evidence type="ECO:0000259" key="6">
    <source>
        <dbReference type="PROSITE" id="PS50977"/>
    </source>
</evidence>
<evidence type="ECO:0000256" key="5">
    <source>
        <dbReference type="PROSITE-ProRule" id="PRU00335"/>
    </source>
</evidence>
<evidence type="ECO:0000313" key="7">
    <source>
        <dbReference type="EMBL" id="MEM0514419.1"/>
    </source>
</evidence>
<dbReference type="PANTHER" id="PTHR30055">
    <property type="entry name" value="HTH-TYPE TRANSCRIPTIONAL REGULATOR RUTR"/>
    <property type="match status" value="1"/>
</dbReference>
<keyword evidence="2" id="KW-0805">Transcription regulation</keyword>
<dbReference type="Pfam" id="PF00440">
    <property type="entry name" value="TetR_N"/>
    <property type="match status" value="1"/>
</dbReference>
<dbReference type="PANTHER" id="PTHR30055:SF240">
    <property type="entry name" value="HTH-TYPE TRANSCRIPTIONAL REGULATOR ACRR"/>
    <property type="match status" value="1"/>
</dbReference>
<keyword evidence="3 5" id="KW-0238">DNA-binding</keyword>
<dbReference type="InterPro" id="IPR001647">
    <property type="entry name" value="HTH_TetR"/>
</dbReference>
<proteinExistence type="predicted"/>
<dbReference type="InterPro" id="IPR036271">
    <property type="entry name" value="Tet_transcr_reg_TetR-rel_C_sf"/>
</dbReference>
<evidence type="ECO:0000256" key="1">
    <source>
        <dbReference type="ARBA" id="ARBA00022491"/>
    </source>
</evidence>
<evidence type="ECO:0000256" key="3">
    <source>
        <dbReference type="ARBA" id="ARBA00023125"/>
    </source>
</evidence>
<dbReference type="InterPro" id="IPR023772">
    <property type="entry name" value="DNA-bd_HTH_TetR-type_CS"/>
</dbReference>
<keyword evidence="4" id="KW-0804">Transcription</keyword>
<dbReference type="SUPFAM" id="SSF46689">
    <property type="entry name" value="Homeodomain-like"/>
    <property type="match status" value="1"/>
</dbReference>